<evidence type="ECO:0000256" key="5">
    <source>
        <dbReference type="PROSITE-ProRule" id="PRU00335"/>
    </source>
</evidence>
<sequence length="247" mass="28337">MRVLFLIIQLIMNEDSVISRRRKTALTDGSADYKVKRDELVGVAAKLFKQKGYRATTLGDVAKHSGLDRATLYYYISSKEELLQEAVKGVLDNNLAEAERLLRTKTLDAREKLLRIFEILMASYEENYPHTYVYIQELMQKVDVDPTPWAKDMAKQTHRFEGIVMTLINQCVADAVFRDDVPVDLAANALFGMFNWTHRWYKPGGKQTARNIAEAFCKIFCDGMQQKKTRPGAEERVRSTSTRAKSR</sequence>
<keyword evidence="2" id="KW-0805">Transcription regulation</keyword>
<dbReference type="Pfam" id="PF00440">
    <property type="entry name" value="TetR_N"/>
    <property type="match status" value="1"/>
</dbReference>
<feature type="DNA-binding region" description="H-T-H motif" evidence="5">
    <location>
        <begin position="57"/>
        <end position="76"/>
    </location>
</feature>
<organism evidence="7 8">
    <name type="scientific">Pandoraea terrae</name>
    <dbReference type="NCBI Taxonomy" id="1537710"/>
    <lineage>
        <taxon>Bacteria</taxon>
        <taxon>Pseudomonadati</taxon>
        <taxon>Pseudomonadota</taxon>
        <taxon>Betaproteobacteria</taxon>
        <taxon>Burkholderiales</taxon>
        <taxon>Burkholderiaceae</taxon>
        <taxon>Pandoraea</taxon>
    </lineage>
</organism>
<dbReference type="RefSeq" id="WP_224789009.1">
    <property type="nucleotide sequence ID" value="NZ_CABPRZ010000051.1"/>
</dbReference>
<dbReference type="EMBL" id="CABPRZ010000051">
    <property type="protein sequence ID" value="VVE59681.1"/>
    <property type="molecule type" value="Genomic_DNA"/>
</dbReference>
<dbReference type="AlphaFoldDB" id="A0A5E4ZE69"/>
<dbReference type="PROSITE" id="PS50977">
    <property type="entry name" value="HTH_TETR_2"/>
    <property type="match status" value="1"/>
</dbReference>
<evidence type="ECO:0000256" key="3">
    <source>
        <dbReference type="ARBA" id="ARBA00023125"/>
    </source>
</evidence>
<keyword evidence="3 5" id="KW-0238">DNA-binding</keyword>
<keyword evidence="4" id="KW-0804">Transcription</keyword>
<evidence type="ECO:0000256" key="4">
    <source>
        <dbReference type="ARBA" id="ARBA00023163"/>
    </source>
</evidence>
<evidence type="ECO:0000259" key="6">
    <source>
        <dbReference type="PROSITE" id="PS50977"/>
    </source>
</evidence>
<dbReference type="InterPro" id="IPR050109">
    <property type="entry name" value="HTH-type_TetR-like_transc_reg"/>
</dbReference>
<dbReference type="Gene3D" id="1.10.357.10">
    <property type="entry name" value="Tetracycline Repressor, domain 2"/>
    <property type="match status" value="1"/>
</dbReference>
<accession>A0A5E4ZE69</accession>
<evidence type="ECO:0000313" key="7">
    <source>
        <dbReference type="EMBL" id="VVE59681.1"/>
    </source>
</evidence>
<dbReference type="SUPFAM" id="SSF48498">
    <property type="entry name" value="Tetracyclin repressor-like, C-terminal domain"/>
    <property type="match status" value="1"/>
</dbReference>
<dbReference type="SUPFAM" id="SSF46689">
    <property type="entry name" value="Homeodomain-like"/>
    <property type="match status" value="1"/>
</dbReference>
<gene>
    <name evidence="7" type="ORF">PTE30175_05591</name>
</gene>
<dbReference type="InterPro" id="IPR009057">
    <property type="entry name" value="Homeodomain-like_sf"/>
</dbReference>
<evidence type="ECO:0000256" key="1">
    <source>
        <dbReference type="ARBA" id="ARBA00022491"/>
    </source>
</evidence>
<protein>
    <submittedName>
        <fullName evidence="7">TetR family transcriptional regulator</fullName>
    </submittedName>
</protein>
<evidence type="ECO:0000256" key="2">
    <source>
        <dbReference type="ARBA" id="ARBA00023015"/>
    </source>
</evidence>
<dbReference type="InterPro" id="IPR041490">
    <property type="entry name" value="KstR2_TetR_C"/>
</dbReference>
<dbReference type="PANTHER" id="PTHR30055">
    <property type="entry name" value="HTH-TYPE TRANSCRIPTIONAL REGULATOR RUTR"/>
    <property type="match status" value="1"/>
</dbReference>
<name>A0A5E4ZE69_9BURK</name>
<dbReference type="GO" id="GO:0000976">
    <property type="term" value="F:transcription cis-regulatory region binding"/>
    <property type="evidence" value="ECO:0007669"/>
    <property type="project" value="TreeGrafter"/>
</dbReference>
<keyword evidence="1" id="KW-0678">Repressor</keyword>
<dbReference type="PRINTS" id="PR00455">
    <property type="entry name" value="HTHTETR"/>
</dbReference>
<dbReference type="Pfam" id="PF17932">
    <property type="entry name" value="TetR_C_24"/>
    <property type="match status" value="1"/>
</dbReference>
<keyword evidence="8" id="KW-1185">Reference proteome</keyword>
<feature type="domain" description="HTH tetR-type" evidence="6">
    <location>
        <begin position="34"/>
        <end position="94"/>
    </location>
</feature>
<proteinExistence type="predicted"/>
<reference evidence="7 8" key="1">
    <citation type="submission" date="2019-08" db="EMBL/GenBank/DDBJ databases">
        <authorList>
            <person name="Peeters C."/>
        </authorList>
    </citation>
    <scope>NUCLEOTIDE SEQUENCE [LARGE SCALE GENOMIC DNA]</scope>
    <source>
        <strain evidence="7 8">LMG 30175</strain>
    </source>
</reference>
<dbReference type="Proteomes" id="UP000414233">
    <property type="component" value="Unassembled WGS sequence"/>
</dbReference>
<dbReference type="GO" id="GO:0003700">
    <property type="term" value="F:DNA-binding transcription factor activity"/>
    <property type="evidence" value="ECO:0007669"/>
    <property type="project" value="TreeGrafter"/>
</dbReference>
<evidence type="ECO:0000313" key="8">
    <source>
        <dbReference type="Proteomes" id="UP000414233"/>
    </source>
</evidence>
<dbReference type="InterPro" id="IPR036271">
    <property type="entry name" value="Tet_transcr_reg_TetR-rel_C_sf"/>
</dbReference>
<dbReference type="PANTHER" id="PTHR30055:SF175">
    <property type="entry name" value="HTH-TYPE TRANSCRIPTIONAL REPRESSOR KSTR2"/>
    <property type="match status" value="1"/>
</dbReference>
<dbReference type="Gene3D" id="1.10.10.60">
    <property type="entry name" value="Homeodomain-like"/>
    <property type="match status" value="1"/>
</dbReference>
<dbReference type="InterPro" id="IPR001647">
    <property type="entry name" value="HTH_TetR"/>
</dbReference>